<dbReference type="GO" id="GO:0000160">
    <property type="term" value="P:phosphorelay signal transduction system"/>
    <property type="evidence" value="ECO:0007669"/>
    <property type="project" value="InterPro"/>
</dbReference>
<feature type="region of interest" description="Disordered" evidence="5">
    <location>
        <begin position="388"/>
        <end position="433"/>
    </location>
</feature>
<evidence type="ECO:0000313" key="8">
    <source>
        <dbReference type="Proteomes" id="UP000054564"/>
    </source>
</evidence>
<proteinExistence type="predicted"/>
<dbReference type="Proteomes" id="UP000054564">
    <property type="component" value="Unassembled WGS sequence"/>
</dbReference>
<keyword evidence="1 4" id="KW-0597">Phosphoprotein</keyword>
<dbReference type="CDD" id="cd17546">
    <property type="entry name" value="REC_hyHK_CKI1_RcsC-like"/>
    <property type="match status" value="1"/>
</dbReference>
<dbReference type="AlphaFoldDB" id="A0A0L0VUI5"/>
<feature type="modified residue" description="4-aspartylphosphate" evidence="4">
    <location>
        <position position="64"/>
    </location>
</feature>
<dbReference type="PANTHER" id="PTHR44591">
    <property type="entry name" value="STRESS RESPONSE REGULATOR PROTEIN 1"/>
    <property type="match status" value="1"/>
</dbReference>
<dbReference type="InterPro" id="IPR050595">
    <property type="entry name" value="Bact_response_regulator"/>
</dbReference>
<evidence type="ECO:0000256" key="3">
    <source>
        <dbReference type="ARBA" id="ARBA00040436"/>
    </source>
</evidence>
<dbReference type="InterPro" id="IPR001789">
    <property type="entry name" value="Sig_transdc_resp-reg_receiver"/>
</dbReference>
<accession>A0A0L0VUI5</accession>
<dbReference type="PROSITE" id="PS50110">
    <property type="entry name" value="RESPONSE_REGULATORY"/>
    <property type="match status" value="1"/>
</dbReference>
<organism evidence="7 8">
    <name type="scientific">Puccinia striiformis f. sp. tritici PST-78</name>
    <dbReference type="NCBI Taxonomy" id="1165861"/>
    <lineage>
        <taxon>Eukaryota</taxon>
        <taxon>Fungi</taxon>
        <taxon>Dikarya</taxon>
        <taxon>Basidiomycota</taxon>
        <taxon>Pucciniomycotina</taxon>
        <taxon>Pucciniomycetes</taxon>
        <taxon>Pucciniales</taxon>
        <taxon>Pucciniaceae</taxon>
        <taxon>Puccinia</taxon>
    </lineage>
</organism>
<feature type="region of interest" description="Disordered" evidence="5">
    <location>
        <begin position="480"/>
        <end position="507"/>
    </location>
</feature>
<reference evidence="8" key="1">
    <citation type="submission" date="2014-03" db="EMBL/GenBank/DDBJ databases">
        <title>The Genome Sequence of Puccinia striiformis f. sp. tritici PST-78.</title>
        <authorList>
            <consortium name="The Broad Institute Genome Sequencing Platform"/>
            <person name="Cuomo C."/>
            <person name="Hulbert S."/>
            <person name="Chen X."/>
            <person name="Walker B."/>
            <person name="Young S.K."/>
            <person name="Zeng Q."/>
            <person name="Gargeya S."/>
            <person name="Fitzgerald M."/>
            <person name="Haas B."/>
            <person name="Abouelleil A."/>
            <person name="Alvarado L."/>
            <person name="Arachchi H.M."/>
            <person name="Berlin A.M."/>
            <person name="Chapman S.B."/>
            <person name="Goldberg J."/>
            <person name="Griggs A."/>
            <person name="Gujja S."/>
            <person name="Hansen M."/>
            <person name="Howarth C."/>
            <person name="Imamovic A."/>
            <person name="Larimer J."/>
            <person name="McCowan C."/>
            <person name="Montmayeur A."/>
            <person name="Murphy C."/>
            <person name="Neiman D."/>
            <person name="Pearson M."/>
            <person name="Priest M."/>
            <person name="Roberts A."/>
            <person name="Saif S."/>
            <person name="Shea T."/>
            <person name="Sisk P."/>
            <person name="Sykes S."/>
            <person name="Wortman J."/>
            <person name="Nusbaum C."/>
            <person name="Birren B."/>
        </authorList>
    </citation>
    <scope>NUCLEOTIDE SEQUENCE [LARGE SCALE GENOMIC DNA]</scope>
    <source>
        <strain evidence="8">race PST-78</strain>
    </source>
</reference>
<feature type="domain" description="Response regulatory" evidence="6">
    <location>
        <begin position="9"/>
        <end position="131"/>
    </location>
</feature>
<feature type="compositionally biased region" description="Low complexity" evidence="5">
    <location>
        <begin position="419"/>
        <end position="433"/>
    </location>
</feature>
<evidence type="ECO:0000313" key="7">
    <source>
        <dbReference type="EMBL" id="KNF02650.1"/>
    </source>
</evidence>
<dbReference type="STRING" id="1165861.A0A0L0VUI5"/>
<dbReference type="PANTHER" id="PTHR44591:SF3">
    <property type="entry name" value="RESPONSE REGULATORY DOMAIN-CONTAINING PROTEIN"/>
    <property type="match status" value="1"/>
</dbReference>
<comment type="caution">
    <text evidence="7">The sequence shown here is derived from an EMBL/GenBank/DDBJ whole genome shotgun (WGS) entry which is preliminary data.</text>
</comment>
<evidence type="ECO:0000256" key="2">
    <source>
        <dbReference type="ARBA" id="ARBA00037668"/>
    </source>
</evidence>
<gene>
    <name evidence="7" type="ORF">PSTG_04247</name>
</gene>
<evidence type="ECO:0000256" key="4">
    <source>
        <dbReference type="PROSITE-ProRule" id="PRU00169"/>
    </source>
</evidence>
<evidence type="ECO:0000259" key="6">
    <source>
        <dbReference type="PROSITE" id="PS50110"/>
    </source>
</evidence>
<dbReference type="SMART" id="SM00448">
    <property type="entry name" value="REC"/>
    <property type="match status" value="1"/>
</dbReference>
<dbReference type="InterPro" id="IPR011006">
    <property type="entry name" value="CheY-like_superfamily"/>
</dbReference>
<dbReference type="Pfam" id="PF00072">
    <property type="entry name" value="Response_reg"/>
    <property type="match status" value="1"/>
</dbReference>
<sequence>MMMNELKLNVLVVDDNHLNLRVMRQILRTKLADSLHLDCLQTASSGLEALELIKTSDFNLLFLDISMPGISGLEVCRRLRNDIRHQHIHICAVTTDLADWQVQLYKSYGMDGVIGKPLKSNDLGFALKACQESILNPTRIIKPEFYFLRHGAQQVLPIDIPTTIEPITISEPVNVVKTDPLSCSLIGLTPSIRLPTILECSRPNSKFRQQSVVSDTNVAGVLAFEEGRRFPGLNRTSFDLIDENLLVDCRPLFDSFDTSSASGSIITCSSSAPSSGTAIDLLSPTYGTEEEEEEQQEQARFSSHHKHFPAFPTAPILTSTTHDLPLGLRSPRRWSSPLYSLSEFSPTGSHPAAREENDVFAAGFMAAMNHMAIDQACSQWGENCLSATTITSTSDPPVHEPMPPPQEEEEEEEADSTHLNPTTTSTTTTPTTLSNWIEQEDLDHQHRWASLAGPIHCEESTLSSVRRQLISRRSHPLLRLQPSSISSSSSSSTTLKPTPEPQSEPCYPYVMRKSKSDAGLPLRPSWQLVQLSAINYQSVLKSGLLLDEVLFGLDLEDSSNLPLL</sequence>
<dbReference type="Gene3D" id="3.40.50.2300">
    <property type="match status" value="1"/>
</dbReference>
<dbReference type="SUPFAM" id="SSF52172">
    <property type="entry name" value="CheY-like"/>
    <property type="match status" value="1"/>
</dbReference>
<protein>
    <recommendedName>
        <fullName evidence="3">Stress response regulator protein 1</fullName>
    </recommendedName>
</protein>
<dbReference type="OrthoDB" id="2499189at2759"/>
<evidence type="ECO:0000256" key="5">
    <source>
        <dbReference type="SAM" id="MobiDB-lite"/>
    </source>
</evidence>
<keyword evidence="8" id="KW-1185">Reference proteome</keyword>
<evidence type="ECO:0000256" key="1">
    <source>
        <dbReference type="ARBA" id="ARBA00022553"/>
    </source>
</evidence>
<dbReference type="EMBL" id="AJIL01000022">
    <property type="protein sequence ID" value="KNF02650.1"/>
    <property type="molecule type" value="Genomic_DNA"/>
</dbReference>
<name>A0A0L0VUI5_9BASI</name>
<comment type="function">
    <text evidence="2">Required for stress adaptation, morphogenesis and virulence.</text>
</comment>
<feature type="compositionally biased region" description="Low complexity" evidence="5">
    <location>
        <begin position="483"/>
        <end position="492"/>
    </location>
</feature>